<accession>A0A285X099</accession>
<dbReference type="EMBL" id="OCMF01000001">
    <property type="protein sequence ID" value="SOC78801.1"/>
    <property type="molecule type" value="Genomic_DNA"/>
</dbReference>
<dbReference type="CDD" id="cd00293">
    <property type="entry name" value="USP-like"/>
    <property type="match status" value="1"/>
</dbReference>
<dbReference type="InterPro" id="IPR014729">
    <property type="entry name" value="Rossmann-like_a/b/a_fold"/>
</dbReference>
<name>A0A285X099_9FLAO</name>
<dbReference type="SUPFAM" id="SSF52402">
    <property type="entry name" value="Adenine nucleotide alpha hydrolases-like"/>
    <property type="match status" value="1"/>
</dbReference>
<dbReference type="InterPro" id="IPR006015">
    <property type="entry name" value="Universal_stress_UspA"/>
</dbReference>
<dbReference type="Gene3D" id="3.40.50.620">
    <property type="entry name" value="HUPs"/>
    <property type="match status" value="1"/>
</dbReference>
<dbReference type="AlphaFoldDB" id="A0A285X099"/>
<dbReference type="PIRSF" id="PIRSF006276">
    <property type="entry name" value="UspA"/>
    <property type="match status" value="1"/>
</dbReference>
<comment type="subcellular location">
    <subcellularLocation>
        <location evidence="2">Cytoplasm</location>
    </subcellularLocation>
</comment>
<dbReference type="PRINTS" id="PR01438">
    <property type="entry name" value="UNVRSLSTRESS"/>
</dbReference>
<evidence type="ECO:0000256" key="1">
    <source>
        <dbReference type="ARBA" id="ARBA00008791"/>
    </source>
</evidence>
<dbReference type="PANTHER" id="PTHR46268:SF6">
    <property type="entry name" value="UNIVERSAL STRESS PROTEIN UP12"/>
    <property type="match status" value="1"/>
</dbReference>
<dbReference type="InterPro" id="IPR006016">
    <property type="entry name" value="UspA"/>
</dbReference>
<comment type="similarity">
    <text evidence="1 2">Belongs to the universal stress protein A family.</text>
</comment>
<dbReference type="RefSeq" id="WP_245858845.1">
    <property type="nucleotide sequence ID" value="NZ_OCMF01000001.1"/>
</dbReference>
<dbReference type="PANTHER" id="PTHR46268">
    <property type="entry name" value="STRESS RESPONSE PROTEIN NHAX"/>
    <property type="match status" value="1"/>
</dbReference>
<keyword evidence="5" id="KW-1185">Reference proteome</keyword>
<evidence type="ECO:0000313" key="4">
    <source>
        <dbReference type="EMBL" id="SOC78801.1"/>
    </source>
</evidence>
<proteinExistence type="inferred from homology"/>
<keyword evidence="2" id="KW-0963">Cytoplasm</keyword>
<dbReference type="Proteomes" id="UP000219193">
    <property type="component" value="Unassembled WGS sequence"/>
</dbReference>
<dbReference type="Pfam" id="PF00582">
    <property type="entry name" value="Usp"/>
    <property type="match status" value="1"/>
</dbReference>
<organism evidence="4 5">
    <name type="scientific">Salinimicrobium sediminis</name>
    <dbReference type="NCBI Taxonomy" id="1343891"/>
    <lineage>
        <taxon>Bacteria</taxon>
        <taxon>Pseudomonadati</taxon>
        <taxon>Bacteroidota</taxon>
        <taxon>Flavobacteriia</taxon>
        <taxon>Flavobacteriales</taxon>
        <taxon>Flavobacteriaceae</taxon>
        <taxon>Salinimicrobium</taxon>
    </lineage>
</organism>
<evidence type="ECO:0000259" key="3">
    <source>
        <dbReference type="Pfam" id="PF00582"/>
    </source>
</evidence>
<dbReference type="GO" id="GO:0005737">
    <property type="term" value="C:cytoplasm"/>
    <property type="evidence" value="ECO:0007669"/>
    <property type="project" value="UniProtKB-SubCell"/>
</dbReference>
<evidence type="ECO:0000256" key="2">
    <source>
        <dbReference type="PIRNR" id="PIRNR006276"/>
    </source>
</evidence>
<evidence type="ECO:0000313" key="5">
    <source>
        <dbReference type="Proteomes" id="UP000219193"/>
    </source>
</evidence>
<protein>
    <recommendedName>
        <fullName evidence="2">Universal stress protein</fullName>
    </recommendedName>
</protein>
<sequence>MTLLKTTNHKQQIDIMKELKNILVAIDFNDAVGELLGYAEGLAEKFDAKVWVLHVAEPDPDFVGYEPGPQYIRDFKAEEFREEHRNLQMYCDTFLNDTIEKEALLIQGSTVEAVLEEAQKLESDLLIVGTHKHSFLHNLLQESVSLKLLKKVNIPLLAIPIDED</sequence>
<feature type="domain" description="UspA" evidence="3">
    <location>
        <begin position="20"/>
        <end position="160"/>
    </location>
</feature>
<reference evidence="5" key="1">
    <citation type="submission" date="2017-09" db="EMBL/GenBank/DDBJ databases">
        <authorList>
            <person name="Varghese N."/>
            <person name="Submissions S."/>
        </authorList>
    </citation>
    <scope>NUCLEOTIDE SEQUENCE [LARGE SCALE GENOMIC DNA]</scope>
    <source>
        <strain evidence="5">CGMCC 1.12641</strain>
    </source>
</reference>
<gene>
    <name evidence="4" type="ORF">SAMN06296241_0317</name>
</gene>